<keyword evidence="3" id="KW-1185">Reference proteome</keyword>
<evidence type="ECO:0000313" key="3">
    <source>
        <dbReference type="Proteomes" id="UP000518266"/>
    </source>
</evidence>
<feature type="region of interest" description="Disordered" evidence="1">
    <location>
        <begin position="1"/>
        <end position="31"/>
    </location>
</feature>
<sequence length="85" mass="9192">MKTDRFLKQPSKNSGNSSQQGRDAAESVALTGTQAQHIQSSTLRPVTVHAKGLVFGVALLQDIALCPGLCCEGRARMKPRWVGER</sequence>
<evidence type="ECO:0000256" key="1">
    <source>
        <dbReference type="SAM" id="MobiDB-lite"/>
    </source>
</evidence>
<name>A0A7J5ZAS1_DISMA</name>
<evidence type="ECO:0000313" key="2">
    <source>
        <dbReference type="EMBL" id="KAF3858159.1"/>
    </source>
</evidence>
<dbReference type="OrthoDB" id="8930239at2759"/>
<accession>A0A7J5ZAS1</accession>
<protein>
    <submittedName>
        <fullName evidence="2">Uncharacterized protein</fullName>
    </submittedName>
</protein>
<feature type="compositionally biased region" description="Polar residues" evidence="1">
    <location>
        <begin position="10"/>
        <end position="21"/>
    </location>
</feature>
<reference evidence="2 3" key="1">
    <citation type="submission" date="2020-03" db="EMBL/GenBank/DDBJ databases">
        <title>Dissostichus mawsoni Genome sequencing and assembly.</title>
        <authorList>
            <person name="Park H."/>
        </authorList>
    </citation>
    <scope>NUCLEOTIDE SEQUENCE [LARGE SCALE GENOMIC DNA]</scope>
    <source>
        <strain evidence="2">DM0001</strain>
        <tissue evidence="2">Muscle</tissue>
    </source>
</reference>
<dbReference type="Proteomes" id="UP000518266">
    <property type="component" value="Unassembled WGS sequence"/>
</dbReference>
<dbReference type="AlphaFoldDB" id="A0A7J5ZAS1"/>
<organism evidence="2 3">
    <name type="scientific">Dissostichus mawsoni</name>
    <name type="common">Antarctic cod</name>
    <dbReference type="NCBI Taxonomy" id="36200"/>
    <lineage>
        <taxon>Eukaryota</taxon>
        <taxon>Metazoa</taxon>
        <taxon>Chordata</taxon>
        <taxon>Craniata</taxon>
        <taxon>Vertebrata</taxon>
        <taxon>Euteleostomi</taxon>
        <taxon>Actinopterygii</taxon>
        <taxon>Neopterygii</taxon>
        <taxon>Teleostei</taxon>
        <taxon>Neoteleostei</taxon>
        <taxon>Acanthomorphata</taxon>
        <taxon>Eupercaria</taxon>
        <taxon>Perciformes</taxon>
        <taxon>Notothenioidei</taxon>
        <taxon>Nototheniidae</taxon>
        <taxon>Dissostichus</taxon>
    </lineage>
</organism>
<gene>
    <name evidence="2" type="ORF">F7725_011360</name>
</gene>
<proteinExistence type="predicted"/>
<dbReference type="EMBL" id="JAAKFY010000004">
    <property type="protein sequence ID" value="KAF3858159.1"/>
    <property type="molecule type" value="Genomic_DNA"/>
</dbReference>
<comment type="caution">
    <text evidence="2">The sequence shown here is derived from an EMBL/GenBank/DDBJ whole genome shotgun (WGS) entry which is preliminary data.</text>
</comment>